<evidence type="ECO:0000259" key="7">
    <source>
        <dbReference type="PROSITE" id="PS50013"/>
    </source>
</evidence>
<keyword evidence="2" id="KW-0548">Nucleotidyltransferase</keyword>
<dbReference type="EMBL" id="QGNW01000070">
    <property type="protein sequence ID" value="RVX02486.1"/>
    <property type="molecule type" value="Genomic_DNA"/>
</dbReference>
<keyword evidence="6" id="KW-0695">RNA-directed DNA polymerase</keyword>
<dbReference type="Pfam" id="PF24626">
    <property type="entry name" value="SH3_Tf2-1"/>
    <property type="match status" value="1"/>
</dbReference>
<keyword evidence="1" id="KW-0808">Transferase</keyword>
<dbReference type="GO" id="GO:0003964">
    <property type="term" value="F:RNA-directed DNA polymerase activity"/>
    <property type="evidence" value="ECO:0007669"/>
    <property type="project" value="UniProtKB-KW"/>
</dbReference>
<dbReference type="InterPro" id="IPR036397">
    <property type="entry name" value="RNaseH_sf"/>
</dbReference>
<dbReference type="SUPFAM" id="SSF54160">
    <property type="entry name" value="Chromo domain-like"/>
    <property type="match status" value="1"/>
</dbReference>
<organism evidence="8 9">
    <name type="scientific">Vitis vinifera</name>
    <name type="common">Grape</name>
    <dbReference type="NCBI Taxonomy" id="29760"/>
    <lineage>
        <taxon>Eukaryota</taxon>
        <taxon>Viridiplantae</taxon>
        <taxon>Streptophyta</taxon>
        <taxon>Embryophyta</taxon>
        <taxon>Tracheophyta</taxon>
        <taxon>Spermatophyta</taxon>
        <taxon>Magnoliopsida</taxon>
        <taxon>eudicotyledons</taxon>
        <taxon>Gunneridae</taxon>
        <taxon>Pentapetalae</taxon>
        <taxon>rosids</taxon>
        <taxon>Vitales</taxon>
        <taxon>Vitaceae</taxon>
        <taxon>Viteae</taxon>
        <taxon>Vitis</taxon>
    </lineage>
</organism>
<protein>
    <recommendedName>
        <fullName evidence="7">Chromo domain-containing protein</fullName>
    </recommendedName>
</protein>
<dbReference type="InterPro" id="IPR000953">
    <property type="entry name" value="Chromo/chromo_shadow_dom"/>
</dbReference>
<keyword evidence="4" id="KW-0255">Endonuclease</keyword>
<dbReference type="SUPFAM" id="SSF53098">
    <property type="entry name" value="Ribonuclease H-like"/>
    <property type="match status" value="1"/>
</dbReference>
<dbReference type="Gene3D" id="3.30.420.10">
    <property type="entry name" value="Ribonuclease H-like superfamily/Ribonuclease H"/>
    <property type="match status" value="1"/>
</dbReference>
<evidence type="ECO:0000256" key="5">
    <source>
        <dbReference type="ARBA" id="ARBA00022801"/>
    </source>
</evidence>
<dbReference type="InterPro" id="IPR016197">
    <property type="entry name" value="Chromo-like_dom_sf"/>
</dbReference>
<reference evidence="8 9" key="1">
    <citation type="journal article" date="2018" name="PLoS Genet.">
        <title>Population sequencing reveals clonal diversity and ancestral inbreeding in the grapevine cultivar Chardonnay.</title>
        <authorList>
            <person name="Roach M.J."/>
            <person name="Johnson D.L."/>
            <person name="Bohlmann J."/>
            <person name="van Vuuren H.J."/>
            <person name="Jones S.J."/>
            <person name="Pretorius I.S."/>
            <person name="Schmidt S.A."/>
            <person name="Borneman A.R."/>
        </authorList>
    </citation>
    <scope>NUCLEOTIDE SEQUENCE [LARGE SCALE GENOMIC DNA]</scope>
    <source>
        <strain evidence="9">cv. Chardonnay</strain>
        <tissue evidence="8">Leaf</tissue>
    </source>
</reference>
<name>A0A438J0L3_VITVI</name>
<sequence>MTVIVHCLRTWRHYLLGFHFIVKTYNVATSYFQTQKKLSLKQARWQDFLAEFNYTLEYKLGSANHVADALSLAKSLITLAHEGKTKRFWVEDDLLYTKGRRLYMPKWGNIRQNLIKECHDTKFSKYATFIAASTDCTAEETTRLFLKHVVKYWGLPKYIISDCDPRFTQKFWTELFKLMGLELHFSQMGKLRGLYGRSPTTIKFANGWHKQADIARSHLDKMAKKIKKWANKKRRHTEYKVGDMVGKVSYRVELSPRLKIHPVFHTSYLKPYHEDKDNPNRGFSKRASTAVVTSYDKEVEHIIADRVIRRRGVPPATEYLVKWKGLP</sequence>
<evidence type="ECO:0000256" key="6">
    <source>
        <dbReference type="ARBA" id="ARBA00022918"/>
    </source>
</evidence>
<dbReference type="GO" id="GO:0016787">
    <property type="term" value="F:hydrolase activity"/>
    <property type="evidence" value="ECO:0007669"/>
    <property type="project" value="UniProtKB-KW"/>
</dbReference>
<dbReference type="Proteomes" id="UP000288805">
    <property type="component" value="Unassembled WGS sequence"/>
</dbReference>
<dbReference type="GO" id="GO:0004519">
    <property type="term" value="F:endonuclease activity"/>
    <property type="evidence" value="ECO:0007669"/>
    <property type="project" value="UniProtKB-KW"/>
</dbReference>
<dbReference type="InterPro" id="IPR043502">
    <property type="entry name" value="DNA/RNA_pol_sf"/>
</dbReference>
<evidence type="ECO:0000256" key="2">
    <source>
        <dbReference type="ARBA" id="ARBA00022695"/>
    </source>
</evidence>
<evidence type="ECO:0000256" key="4">
    <source>
        <dbReference type="ARBA" id="ARBA00022759"/>
    </source>
</evidence>
<evidence type="ECO:0000313" key="8">
    <source>
        <dbReference type="EMBL" id="RVX02486.1"/>
    </source>
</evidence>
<dbReference type="InterPro" id="IPR056924">
    <property type="entry name" value="SH3_Tf2-1"/>
</dbReference>
<comment type="caution">
    <text evidence="8">The sequence shown here is derived from an EMBL/GenBank/DDBJ whole genome shotgun (WGS) entry which is preliminary data.</text>
</comment>
<keyword evidence="5" id="KW-0378">Hydrolase</keyword>
<proteinExistence type="predicted"/>
<dbReference type="PROSITE" id="PS50013">
    <property type="entry name" value="CHROMO_2"/>
    <property type="match status" value="1"/>
</dbReference>
<dbReference type="GO" id="GO:0003676">
    <property type="term" value="F:nucleic acid binding"/>
    <property type="evidence" value="ECO:0007669"/>
    <property type="project" value="InterPro"/>
</dbReference>
<dbReference type="AlphaFoldDB" id="A0A438J0L3"/>
<evidence type="ECO:0000256" key="3">
    <source>
        <dbReference type="ARBA" id="ARBA00022722"/>
    </source>
</evidence>
<dbReference type="Pfam" id="PF17917">
    <property type="entry name" value="RT_RNaseH"/>
    <property type="match status" value="1"/>
</dbReference>
<feature type="domain" description="Chromo" evidence="7">
    <location>
        <begin position="297"/>
        <end position="327"/>
    </location>
</feature>
<dbReference type="InterPro" id="IPR041373">
    <property type="entry name" value="RT_RNaseH"/>
</dbReference>
<dbReference type="PANTHER" id="PTHR34072:SF41">
    <property type="entry name" value="REVERSE TRANSCRIPTASE_RETROTRANSPOSON-DERIVED PROTEIN RNASE H-LIKE DOMAIN-CONTAINING PROTEIN"/>
    <property type="match status" value="1"/>
</dbReference>
<evidence type="ECO:0000313" key="9">
    <source>
        <dbReference type="Proteomes" id="UP000288805"/>
    </source>
</evidence>
<keyword evidence="3" id="KW-0540">Nuclease</keyword>
<dbReference type="PANTHER" id="PTHR34072">
    <property type="entry name" value="ENZYMATIC POLYPROTEIN-RELATED"/>
    <property type="match status" value="1"/>
</dbReference>
<gene>
    <name evidence="8" type="ORF">CK203_031144</name>
</gene>
<evidence type="ECO:0000256" key="1">
    <source>
        <dbReference type="ARBA" id="ARBA00022679"/>
    </source>
</evidence>
<dbReference type="InterPro" id="IPR012337">
    <property type="entry name" value="RNaseH-like_sf"/>
</dbReference>
<accession>A0A438J0L3</accession>
<dbReference type="SUPFAM" id="SSF56672">
    <property type="entry name" value="DNA/RNA polymerases"/>
    <property type="match status" value="1"/>
</dbReference>